<feature type="compositionally biased region" description="Basic and acidic residues" evidence="1">
    <location>
        <begin position="78"/>
        <end position="90"/>
    </location>
</feature>
<evidence type="ECO:0000313" key="3">
    <source>
        <dbReference type="Proteomes" id="UP000499080"/>
    </source>
</evidence>
<evidence type="ECO:0000313" key="2">
    <source>
        <dbReference type="EMBL" id="GBL86406.1"/>
    </source>
</evidence>
<sequence>MDIGFVKGKSGNLPGIDSTMMAKKLNTKTPARKLSHKKSCSYLPLNAFSNRSKALYYTTIDFALGKTDRFSKASGSNELKRGPRTFREHAAISVAQERMKS</sequence>
<reference evidence="2 3" key="1">
    <citation type="journal article" date="2019" name="Sci. Rep.">
        <title>Orb-weaving spider Araneus ventricosus genome elucidates the spidroin gene catalogue.</title>
        <authorList>
            <person name="Kono N."/>
            <person name="Nakamura H."/>
            <person name="Ohtoshi R."/>
            <person name="Moran D.A.P."/>
            <person name="Shinohara A."/>
            <person name="Yoshida Y."/>
            <person name="Fujiwara M."/>
            <person name="Mori M."/>
            <person name="Tomita M."/>
            <person name="Arakawa K."/>
        </authorList>
    </citation>
    <scope>NUCLEOTIDE SEQUENCE [LARGE SCALE GENOMIC DNA]</scope>
</reference>
<dbReference type="AlphaFoldDB" id="A0A4Y2B532"/>
<accession>A0A4Y2B532</accession>
<name>A0A4Y2B532_ARAVE</name>
<dbReference type="EMBL" id="BGPR01000048">
    <property type="protein sequence ID" value="GBL86406.1"/>
    <property type="molecule type" value="Genomic_DNA"/>
</dbReference>
<feature type="region of interest" description="Disordered" evidence="1">
    <location>
        <begin position="73"/>
        <end position="101"/>
    </location>
</feature>
<evidence type="ECO:0000256" key="1">
    <source>
        <dbReference type="SAM" id="MobiDB-lite"/>
    </source>
</evidence>
<proteinExistence type="predicted"/>
<dbReference type="Proteomes" id="UP000499080">
    <property type="component" value="Unassembled WGS sequence"/>
</dbReference>
<gene>
    <name evidence="2" type="ORF">AVEN_164572_1</name>
</gene>
<keyword evidence="3" id="KW-1185">Reference proteome</keyword>
<protein>
    <submittedName>
        <fullName evidence="2">Uncharacterized protein</fullName>
    </submittedName>
</protein>
<comment type="caution">
    <text evidence="2">The sequence shown here is derived from an EMBL/GenBank/DDBJ whole genome shotgun (WGS) entry which is preliminary data.</text>
</comment>
<organism evidence="2 3">
    <name type="scientific">Araneus ventricosus</name>
    <name type="common">Orbweaver spider</name>
    <name type="synonym">Epeira ventricosa</name>
    <dbReference type="NCBI Taxonomy" id="182803"/>
    <lineage>
        <taxon>Eukaryota</taxon>
        <taxon>Metazoa</taxon>
        <taxon>Ecdysozoa</taxon>
        <taxon>Arthropoda</taxon>
        <taxon>Chelicerata</taxon>
        <taxon>Arachnida</taxon>
        <taxon>Araneae</taxon>
        <taxon>Araneomorphae</taxon>
        <taxon>Entelegynae</taxon>
        <taxon>Araneoidea</taxon>
        <taxon>Araneidae</taxon>
        <taxon>Araneus</taxon>
    </lineage>
</organism>